<evidence type="ECO:0000313" key="6">
    <source>
        <dbReference type="Proteomes" id="UP000319769"/>
    </source>
</evidence>
<dbReference type="InterPro" id="IPR028081">
    <property type="entry name" value="Leu-bd"/>
</dbReference>
<evidence type="ECO:0000256" key="2">
    <source>
        <dbReference type="ARBA" id="ARBA00022729"/>
    </source>
</evidence>
<dbReference type="Proteomes" id="UP000319769">
    <property type="component" value="Unassembled WGS sequence"/>
</dbReference>
<evidence type="ECO:0000256" key="3">
    <source>
        <dbReference type="SAM" id="SignalP"/>
    </source>
</evidence>
<evidence type="ECO:0000313" key="5">
    <source>
        <dbReference type="EMBL" id="KAA9158272.1"/>
    </source>
</evidence>
<dbReference type="Gene3D" id="3.40.50.2300">
    <property type="match status" value="2"/>
</dbReference>
<evidence type="ECO:0000259" key="4">
    <source>
        <dbReference type="Pfam" id="PF13458"/>
    </source>
</evidence>
<dbReference type="PROSITE" id="PS51318">
    <property type="entry name" value="TAT"/>
    <property type="match status" value="1"/>
</dbReference>
<organism evidence="5 6">
    <name type="scientific">Amycolatopsis acidicola</name>
    <dbReference type="NCBI Taxonomy" id="2596893"/>
    <lineage>
        <taxon>Bacteria</taxon>
        <taxon>Bacillati</taxon>
        <taxon>Actinomycetota</taxon>
        <taxon>Actinomycetes</taxon>
        <taxon>Pseudonocardiales</taxon>
        <taxon>Pseudonocardiaceae</taxon>
        <taxon>Amycolatopsis</taxon>
    </lineage>
</organism>
<dbReference type="RefSeq" id="WP_144747696.1">
    <property type="nucleotide sequence ID" value="NZ_VMNW02000036.1"/>
</dbReference>
<accession>A0A5N0UZ33</accession>
<reference evidence="5" key="1">
    <citation type="submission" date="2019-09" db="EMBL/GenBank/DDBJ databases">
        <authorList>
            <person name="Teo W.F.A."/>
            <person name="Duangmal K."/>
        </authorList>
    </citation>
    <scope>NUCLEOTIDE SEQUENCE [LARGE SCALE GENOMIC DNA]</scope>
    <source>
        <strain evidence="5">K81G1</strain>
    </source>
</reference>
<feature type="signal peptide" evidence="3">
    <location>
        <begin position="1"/>
        <end position="17"/>
    </location>
</feature>
<dbReference type="OrthoDB" id="6753945at2"/>
<comment type="caution">
    <text evidence="5">The sequence shown here is derived from an EMBL/GenBank/DDBJ whole genome shotgun (WGS) entry which is preliminary data.</text>
</comment>
<comment type="similarity">
    <text evidence="1">Belongs to the leucine-binding protein family.</text>
</comment>
<dbReference type="Pfam" id="PF13458">
    <property type="entry name" value="Peripla_BP_6"/>
    <property type="match status" value="1"/>
</dbReference>
<dbReference type="PANTHER" id="PTHR30483">
    <property type="entry name" value="LEUCINE-SPECIFIC-BINDING PROTEIN"/>
    <property type="match status" value="1"/>
</dbReference>
<dbReference type="AlphaFoldDB" id="A0A5N0UZ33"/>
<keyword evidence="6" id="KW-1185">Reference proteome</keyword>
<evidence type="ECO:0000256" key="1">
    <source>
        <dbReference type="ARBA" id="ARBA00010062"/>
    </source>
</evidence>
<keyword evidence="2 3" id="KW-0732">Signal</keyword>
<dbReference type="EMBL" id="VMNW02000036">
    <property type="protein sequence ID" value="KAA9158272.1"/>
    <property type="molecule type" value="Genomic_DNA"/>
</dbReference>
<proteinExistence type="inferred from homology"/>
<dbReference type="InterPro" id="IPR028082">
    <property type="entry name" value="Peripla_BP_I"/>
</dbReference>
<protein>
    <submittedName>
        <fullName evidence="5">ABC transporter substrate-binding protein</fullName>
    </submittedName>
</protein>
<feature type="domain" description="Leucine-binding protein" evidence="4">
    <location>
        <begin position="36"/>
        <end position="376"/>
    </location>
</feature>
<gene>
    <name evidence="5" type="ORF">FPZ12_023325</name>
</gene>
<dbReference type="PANTHER" id="PTHR30483:SF6">
    <property type="entry name" value="PERIPLASMIC BINDING PROTEIN OF ABC TRANSPORTER FOR NATURAL AMINO ACIDS"/>
    <property type="match status" value="1"/>
</dbReference>
<dbReference type="InterPro" id="IPR051010">
    <property type="entry name" value="BCAA_transport"/>
</dbReference>
<feature type="chain" id="PRO_5039477617" evidence="3">
    <location>
        <begin position="18"/>
        <end position="426"/>
    </location>
</feature>
<dbReference type="InterPro" id="IPR006311">
    <property type="entry name" value="TAT_signal"/>
</dbReference>
<dbReference type="CDD" id="cd06337">
    <property type="entry name" value="PBP1_ABC_ligand_binding-like"/>
    <property type="match status" value="1"/>
</dbReference>
<name>A0A5N0UZ33_9PSEU</name>
<dbReference type="SUPFAM" id="SSF53822">
    <property type="entry name" value="Periplasmic binding protein-like I"/>
    <property type="match status" value="1"/>
</dbReference>
<sequence>MVSRRTLLQAGAGLAVAGPLAACSSGLGGSGSGGDKITIGFVSPRTGSTAGFGEPDGYVLDQARKALSNGLSLAGKTYSIEIVDKDSQSNPQRSAQVTNDLINSNGVDLVLATSTPETVNPASDACEAAGVPCISTIVPWEAWYFGRGAKEGEPSPFKFTYHFSFGVEQFHKQYTSLWSQVPTNKKVGVMWPNDADGNAIRKSLGPLLQKEGYTIVDPGAYTDGTNDFSSQIARFKAENCEVFNTFPLPPDFATFWQQAAQQGYRPKIAQIAKTGLFVSQVEALGPSAVGLAGGTYWSPTFPYRASLTGVTSKELGDGYTAATGKQWNQQLGPSTALFDVAVAALKGTPNPKDKAGLAKTVSTLSTDTVLGRIAFGTGPVPNVVPIGVHGGQWRKATTGQFPLEFLICENANDPNVPVATRLQPYA</sequence>